<dbReference type="PIRSF" id="PIRSF000161">
    <property type="entry name" value="DHPR"/>
    <property type="match status" value="1"/>
</dbReference>
<dbReference type="UniPathway" id="UPA00034">
    <property type="reaction ID" value="UER00018"/>
</dbReference>
<dbReference type="InterPro" id="IPR023940">
    <property type="entry name" value="DHDPR_bac"/>
</dbReference>
<dbReference type="SUPFAM" id="SSF51735">
    <property type="entry name" value="NAD(P)-binding Rossmann-fold domains"/>
    <property type="match status" value="1"/>
</dbReference>
<feature type="binding site" evidence="13">
    <location>
        <position position="137"/>
    </location>
    <ligand>
        <name>(S)-2,3,4,5-tetrahydrodipicolinate</name>
        <dbReference type="ChEBI" id="CHEBI:16845"/>
    </ligand>
</feature>
<dbReference type="CDD" id="cd02274">
    <property type="entry name" value="DHDPR_N"/>
    <property type="match status" value="1"/>
</dbReference>
<comment type="caution">
    <text evidence="13">Was originally thought to be a dihydrodipicolinate reductase (DHDPR), catalyzing the conversion of dihydrodipicolinate to tetrahydrodipicolinate. However, it was shown in E.coli that the substrate of the enzymatic reaction is not dihydrodipicolinate (DHDP) but in fact (2S,4S)-4-hydroxy-2,3,4,5-tetrahydrodipicolinic acid (HTPA), the product released by the DapA-catalyzed reaction.</text>
</comment>
<dbReference type="STRING" id="1528099.AL705_00950"/>
<keyword evidence="2 13" id="KW-0963">Cytoplasm</keyword>
<keyword evidence="19" id="KW-1185">Reference proteome</keyword>
<keyword evidence="5 13" id="KW-0220">Diaminopimelate biosynthesis</keyword>
<accession>A0A0M4MYX0</accession>
<comment type="similarity">
    <text evidence="1 13">Belongs to the DapB family.</text>
</comment>
<dbReference type="AlphaFoldDB" id="A0A0M4MYX0"/>
<evidence type="ECO:0000256" key="8">
    <source>
        <dbReference type="ARBA" id="ARBA00023154"/>
    </source>
</evidence>
<evidence type="ECO:0000313" key="17">
    <source>
        <dbReference type="EMBL" id="VHN99774.1"/>
    </source>
</evidence>
<protein>
    <recommendedName>
        <fullName evidence="10 13">4-hydroxy-tetrahydrodipicolinate reductase</fullName>
        <shortName evidence="13">HTPA reductase</shortName>
        <ecNumber evidence="10 13">1.17.1.8</ecNumber>
    </recommendedName>
</protein>
<keyword evidence="7 13" id="KW-0520">NAD</keyword>
<proteinExistence type="inferred from homology"/>
<dbReference type="GO" id="GO:0051287">
    <property type="term" value="F:NAD binding"/>
    <property type="evidence" value="ECO:0007669"/>
    <property type="project" value="UniProtKB-UniRule"/>
</dbReference>
<evidence type="ECO:0000256" key="9">
    <source>
        <dbReference type="ARBA" id="ARBA00037922"/>
    </source>
</evidence>
<dbReference type="OrthoDB" id="9790352at2"/>
<feature type="active site" description="Proton donor" evidence="13">
    <location>
        <position position="140"/>
    </location>
</feature>
<feature type="binding site" evidence="13">
    <location>
        <begin position="11"/>
        <end position="16"/>
    </location>
    <ligand>
        <name>NAD(+)</name>
        <dbReference type="ChEBI" id="CHEBI:57540"/>
    </ligand>
</feature>
<dbReference type="FunFam" id="3.30.360.10:FF:000009">
    <property type="entry name" value="4-hydroxy-tetrahydrodipicolinate reductase"/>
    <property type="match status" value="1"/>
</dbReference>
<evidence type="ECO:0000256" key="13">
    <source>
        <dbReference type="HAMAP-Rule" id="MF_00102"/>
    </source>
</evidence>
<name>A0A0M4MYX0_9ACTN</name>
<dbReference type="SUPFAM" id="SSF55347">
    <property type="entry name" value="Glyceraldehyde-3-phosphate dehydrogenase-like, C-terminal domain"/>
    <property type="match status" value="1"/>
</dbReference>
<dbReference type="PANTHER" id="PTHR20836:SF0">
    <property type="entry name" value="4-HYDROXY-TETRAHYDRODIPICOLINATE REDUCTASE 1, CHLOROPLASTIC-RELATED"/>
    <property type="match status" value="1"/>
</dbReference>
<evidence type="ECO:0000259" key="14">
    <source>
        <dbReference type="Pfam" id="PF01113"/>
    </source>
</evidence>
<comment type="catalytic activity">
    <reaction evidence="11 13">
        <text>(S)-2,3,4,5-tetrahydrodipicolinate + NADP(+) + H2O = (2S,4S)-4-hydroxy-2,3,4,5-tetrahydrodipicolinate + NADPH + H(+)</text>
        <dbReference type="Rhea" id="RHEA:35331"/>
        <dbReference type="ChEBI" id="CHEBI:15377"/>
        <dbReference type="ChEBI" id="CHEBI:15378"/>
        <dbReference type="ChEBI" id="CHEBI:16845"/>
        <dbReference type="ChEBI" id="CHEBI:57783"/>
        <dbReference type="ChEBI" id="CHEBI:58349"/>
        <dbReference type="ChEBI" id="CHEBI:67139"/>
        <dbReference type="EC" id="1.17.1.8"/>
    </reaction>
</comment>
<dbReference type="GO" id="GO:0005829">
    <property type="term" value="C:cytosol"/>
    <property type="evidence" value="ECO:0007669"/>
    <property type="project" value="TreeGrafter"/>
</dbReference>
<keyword evidence="6 13" id="KW-0560">Oxidoreductase</keyword>
<evidence type="ECO:0000313" key="18">
    <source>
        <dbReference type="Proteomes" id="UP000068137"/>
    </source>
</evidence>
<evidence type="ECO:0000256" key="5">
    <source>
        <dbReference type="ARBA" id="ARBA00022915"/>
    </source>
</evidence>
<comment type="subunit">
    <text evidence="13">Homotetramer.</text>
</comment>
<evidence type="ECO:0000256" key="7">
    <source>
        <dbReference type="ARBA" id="ARBA00023027"/>
    </source>
</evidence>
<comment type="subcellular location">
    <subcellularLocation>
        <location evidence="13">Cytoplasm</location>
    </subcellularLocation>
</comment>
<dbReference type="GeneID" id="84894201"/>
<evidence type="ECO:0000256" key="6">
    <source>
        <dbReference type="ARBA" id="ARBA00023002"/>
    </source>
</evidence>
<feature type="binding site" evidence="13">
    <location>
        <begin position="106"/>
        <end position="109"/>
    </location>
    <ligand>
        <name>NAD(+)</name>
        <dbReference type="ChEBI" id="CHEBI:57540"/>
    </ligand>
</feature>
<dbReference type="EMBL" id="CP012390">
    <property type="protein sequence ID" value="ALE18523.1"/>
    <property type="molecule type" value="Genomic_DNA"/>
</dbReference>
<dbReference type="EMBL" id="LR584267">
    <property type="protein sequence ID" value="VHN99774.1"/>
    <property type="molecule type" value="Genomic_DNA"/>
</dbReference>
<dbReference type="GO" id="GO:0009089">
    <property type="term" value="P:lysine biosynthetic process via diaminopimelate"/>
    <property type="evidence" value="ECO:0007669"/>
    <property type="project" value="UniProtKB-UniRule"/>
</dbReference>
<evidence type="ECO:0000256" key="3">
    <source>
        <dbReference type="ARBA" id="ARBA00022605"/>
    </source>
</evidence>
<dbReference type="Gene3D" id="3.30.360.10">
    <property type="entry name" value="Dihydrodipicolinate Reductase, domain 2"/>
    <property type="match status" value="1"/>
</dbReference>
<feature type="domain" description="Dihydrodipicolinate reductase N-terminal" evidence="14">
    <location>
        <begin position="6"/>
        <end position="109"/>
    </location>
</feature>
<comment type="catalytic activity">
    <reaction evidence="12 13">
        <text>(S)-2,3,4,5-tetrahydrodipicolinate + NAD(+) + H2O = (2S,4S)-4-hydroxy-2,3,4,5-tetrahydrodipicolinate + NADH + H(+)</text>
        <dbReference type="Rhea" id="RHEA:35323"/>
        <dbReference type="ChEBI" id="CHEBI:15377"/>
        <dbReference type="ChEBI" id="CHEBI:15378"/>
        <dbReference type="ChEBI" id="CHEBI:16845"/>
        <dbReference type="ChEBI" id="CHEBI:57540"/>
        <dbReference type="ChEBI" id="CHEBI:57945"/>
        <dbReference type="ChEBI" id="CHEBI:67139"/>
        <dbReference type="EC" id="1.17.1.8"/>
    </reaction>
</comment>
<evidence type="ECO:0000256" key="11">
    <source>
        <dbReference type="ARBA" id="ARBA00049080"/>
    </source>
</evidence>
<evidence type="ECO:0000256" key="1">
    <source>
        <dbReference type="ARBA" id="ARBA00006642"/>
    </source>
</evidence>
<dbReference type="NCBIfam" id="TIGR00036">
    <property type="entry name" value="dapB"/>
    <property type="match status" value="1"/>
</dbReference>
<evidence type="ECO:0000256" key="4">
    <source>
        <dbReference type="ARBA" id="ARBA00022857"/>
    </source>
</evidence>
<feature type="binding site" evidence="13">
    <location>
        <begin position="79"/>
        <end position="81"/>
    </location>
    <ligand>
        <name>NAD(+)</name>
        <dbReference type="ChEBI" id="CHEBI:57540"/>
    </ligand>
</feature>
<evidence type="ECO:0000259" key="15">
    <source>
        <dbReference type="Pfam" id="PF05173"/>
    </source>
</evidence>
<organism evidence="16 18">
    <name type="scientific">Lawsonella clevelandensis</name>
    <dbReference type="NCBI Taxonomy" id="1528099"/>
    <lineage>
        <taxon>Bacteria</taxon>
        <taxon>Bacillati</taxon>
        <taxon>Actinomycetota</taxon>
        <taxon>Actinomycetes</taxon>
        <taxon>Mycobacteriales</taxon>
        <taxon>Lawsonellaceae</taxon>
        <taxon>Lawsonella</taxon>
    </lineage>
</organism>
<feature type="active site" description="Proton donor/acceptor" evidence="13">
    <location>
        <position position="136"/>
    </location>
</feature>
<comment type="pathway">
    <text evidence="9 13">Amino-acid biosynthesis; L-lysine biosynthesis via DAP pathway; (S)-tetrahydrodipicolinate from L-aspartate: step 4/4.</text>
</comment>
<evidence type="ECO:0000256" key="2">
    <source>
        <dbReference type="ARBA" id="ARBA00022490"/>
    </source>
</evidence>
<dbReference type="InterPro" id="IPR000846">
    <property type="entry name" value="DapB_N"/>
</dbReference>
<dbReference type="RefSeq" id="WP_053961418.1">
    <property type="nucleotide sequence ID" value="NZ_CAJPTR010000009.1"/>
</dbReference>
<dbReference type="InterPro" id="IPR022664">
    <property type="entry name" value="DapB_N_CS"/>
</dbReference>
<reference evidence="17 19" key="3">
    <citation type="submission" date="2019-04" db="EMBL/GenBank/DDBJ databases">
        <authorList>
            <person name="Seth-Smith MB H."/>
            <person name="Seth-Smith H."/>
        </authorList>
    </citation>
    <scope>NUCLEOTIDE SEQUENCE [LARGE SCALE GENOMIC DNA]</scope>
    <source>
        <strain evidence="17">USB-603019</strain>
    </source>
</reference>
<evidence type="ECO:0000313" key="16">
    <source>
        <dbReference type="EMBL" id="ALE18523.1"/>
    </source>
</evidence>
<dbReference type="GO" id="GO:0016726">
    <property type="term" value="F:oxidoreductase activity, acting on CH or CH2 groups, NAD or NADP as acceptor"/>
    <property type="evidence" value="ECO:0007669"/>
    <property type="project" value="UniProtKB-UniRule"/>
</dbReference>
<reference evidence="16 18" key="1">
    <citation type="journal article" date="2015" name="Genome Announc.">
        <title>Complete Genome Sequences for Two Strains of a Novel Fastidious, Partially Acid-Fast, Gram-Positive Corynebacterineae Bacterium, Derived from Human Clinical Samples.</title>
        <authorList>
            <person name="Nicholson A.C."/>
            <person name="Bell M."/>
            <person name="Humrighouse B.W."/>
            <person name="McQuiston J.R."/>
        </authorList>
    </citation>
    <scope>NUCLEOTIDE SEQUENCE [LARGE SCALE GENOMIC DNA]</scope>
    <source>
        <strain evidence="16 18">X1698</strain>
    </source>
</reference>
<dbReference type="InterPro" id="IPR022663">
    <property type="entry name" value="DapB_C"/>
</dbReference>
<dbReference type="Proteomes" id="UP000068137">
    <property type="component" value="Chromosome"/>
</dbReference>
<evidence type="ECO:0000256" key="12">
    <source>
        <dbReference type="ARBA" id="ARBA00049396"/>
    </source>
</evidence>
<dbReference type="Pfam" id="PF05173">
    <property type="entry name" value="DapB_C"/>
    <property type="match status" value="1"/>
</dbReference>
<feature type="binding site" evidence="13">
    <location>
        <position position="38"/>
    </location>
    <ligand>
        <name>NADP(+)</name>
        <dbReference type="ChEBI" id="CHEBI:58349"/>
    </ligand>
</feature>
<sequence>MAELLKVGVVGALGRVGKTMCEAVNAASDLELAAAVDRDDDLQTLVDNGVEVIIDFTHPDVVMDNLEWLIKHGIHCVVGTTGFTEERLAQVRRWCEENPGVGVIIAPNFAISAVLCMSFAEQAAKFFESVEVIELHHPDKADAPSGTATTTAQRVAAARHAANVADSPDATTQSLEGARGATVDGVHVHAVRLRGLIAHQEVLLGGPGETLTIRQDSTDRTSFVPGVLLGVREVAERPGLTFGLDAVLGLA</sequence>
<dbReference type="PATRIC" id="fig|1528099.3.peg.195"/>
<keyword evidence="8 13" id="KW-0457">Lysine biosynthesis</keyword>
<dbReference type="PROSITE" id="PS01298">
    <property type="entry name" value="DAPB"/>
    <property type="match status" value="1"/>
</dbReference>
<comment type="function">
    <text evidence="13">Catalyzes the conversion of 4-hydroxy-tetrahydrodipicolinate (HTPA) to tetrahydrodipicolinate.</text>
</comment>
<keyword evidence="4 13" id="KW-0521">NADP</keyword>
<keyword evidence="3 13" id="KW-0028">Amino-acid biosynthesis</keyword>
<dbReference type="PANTHER" id="PTHR20836">
    <property type="entry name" value="DIHYDRODIPICOLINATE REDUCTASE"/>
    <property type="match status" value="1"/>
</dbReference>
<dbReference type="InterPro" id="IPR036291">
    <property type="entry name" value="NAD(P)-bd_dom_sf"/>
</dbReference>
<dbReference type="HAMAP" id="MF_00102">
    <property type="entry name" value="DapB"/>
    <property type="match status" value="1"/>
</dbReference>
<reference evidence="16" key="2">
    <citation type="journal article" date="2016" name="Int. J. Syst. Evol. Microbiol.">
        <title>Lawsonella clevelandensis gen. nov., sp. nov., a new member of the suborder Corynebacterineae isolated from human abscesses.</title>
        <authorList>
            <person name="Bell M.E."/>
            <person name="Bernard K.A."/>
            <person name="Harrington S.M."/>
            <person name="Patel N.B."/>
            <person name="Tucker T.A."/>
            <person name="Metcalfe M.G."/>
            <person name="McQuiston J.R."/>
        </authorList>
    </citation>
    <scope>NUCLEOTIDE SEQUENCE</scope>
    <source>
        <strain evidence="16">X1698</strain>
    </source>
</reference>
<feature type="binding site" evidence="13">
    <location>
        <position position="37"/>
    </location>
    <ligand>
        <name>NAD(+)</name>
        <dbReference type="ChEBI" id="CHEBI:57540"/>
    </ligand>
</feature>
<dbReference type="KEGG" id="cbq:AL705_00950"/>
<evidence type="ECO:0000256" key="10">
    <source>
        <dbReference type="ARBA" id="ARBA00038983"/>
    </source>
</evidence>
<dbReference type="GO" id="GO:0019877">
    <property type="term" value="P:diaminopimelate biosynthetic process"/>
    <property type="evidence" value="ECO:0007669"/>
    <property type="project" value="UniProtKB-UniRule"/>
</dbReference>
<dbReference type="GO" id="GO:0008839">
    <property type="term" value="F:4-hydroxy-tetrahydrodipicolinate reductase"/>
    <property type="evidence" value="ECO:0007669"/>
    <property type="project" value="UniProtKB-UniRule"/>
</dbReference>
<dbReference type="Proteomes" id="UP000324288">
    <property type="component" value="Chromosome"/>
</dbReference>
<gene>
    <name evidence="13 17" type="primary">dapB</name>
    <name evidence="16" type="ORF">AL705_00950</name>
    <name evidence="17" type="ORF">LC603019_00198</name>
</gene>
<dbReference type="Gene3D" id="3.40.50.720">
    <property type="entry name" value="NAD(P)-binding Rossmann-like Domain"/>
    <property type="match status" value="1"/>
</dbReference>
<dbReference type="Pfam" id="PF01113">
    <property type="entry name" value="DapB_N"/>
    <property type="match status" value="1"/>
</dbReference>
<evidence type="ECO:0000313" key="19">
    <source>
        <dbReference type="Proteomes" id="UP000324288"/>
    </source>
</evidence>
<dbReference type="EC" id="1.17.1.8" evidence="10 13"/>
<feature type="binding site" evidence="13">
    <location>
        <begin position="146"/>
        <end position="147"/>
    </location>
    <ligand>
        <name>(S)-2,3,4,5-tetrahydrodipicolinate</name>
        <dbReference type="ChEBI" id="CHEBI:16845"/>
    </ligand>
</feature>
<feature type="domain" description="Dihydrodipicolinate reductase C-terminal" evidence="15">
    <location>
        <begin position="113"/>
        <end position="248"/>
    </location>
</feature>
<dbReference type="GO" id="GO:0050661">
    <property type="term" value="F:NADP binding"/>
    <property type="evidence" value="ECO:0007669"/>
    <property type="project" value="UniProtKB-UniRule"/>
</dbReference>